<evidence type="ECO:0000313" key="10">
    <source>
        <dbReference type="EMBL" id="KAK7861568.1"/>
    </source>
</evidence>
<evidence type="ECO:0000256" key="6">
    <source>
        <dbReference type="PROSITE-ProRule" id="PRU00175"/>
    </source>
</evidence>
<dbReference type="Pfam" id="PF13445">
    <property type="entry name" value="zf-RING_UBOX"/>
    <property type="match status" value="2"/>
</dbReference>
<dbReference type="PROSITE" id="PS50294">
    <property type="entry name" value="WD_REPEATS_REGION"/>
    <property type="match status" value="1"/>
</dbReference>
<evidence type="ECO:0000256" key="1">
    <source>
        <dbReference type="ARBA" id="ARBA00022574"/>
    </source>
</evidence>
<name>A0AAW0MJW4_QUESU</name>
<keyword evidence="3" id="KW-0677">Repeat</keyword>
<dbReference type="InterPro" id="IPR036322">
    <property type="entry name" value="WD40_repeat_dom_sf"/>
</dbReference>
<keyword evidence="1 7" id="KW-0853">WD repeat</keyword>
<protein>
    <submittedName>
        <fullName evidence="10">Myosin heavy chain kinase b</fullName>
    </submittedName>
</protein>
<dbReference type="SMART" id="SM00184">
    <property type="entry name" value="RING"/>
    <property type="match status" value="2"/>
</dbReference>
<feature type="repeat" description="WD" evidence="7">
    <location>
        <begin position="716"/>
        <end position="755"/>
    </location>
</feature>
<dbReference type="PROSITE" id="PS50011">
    <property type="entry name" value="PROTEIN_KINASE_DOM"/>
    <property type="match status" value="1"/>
</dbReference>
<dbReference type="PANTHER" id="PTHR44489">
    <property type="match status" value="1"/>
</dbReference>
<dbReference type="SUPFAM" id="SSF56112">
    <property type="entry name" value="Protein kinase-like (PK-like)"/>
    <property type="match status" value="1"/>
</dbReference>
<dbReference type="GO" id="GO:0005524">
    <property type="term" value="F:ATP binding"/>
    <property type="evidence" value="ECO:0007669"/>
    <property type="project" value="InterPro"/>
</dbReference>
<dbReference type="InterPro" id="IPR013083">
    <property type="entry name" value="Znf_RING/FYVE/PHD"/>
</dbReference>
<feature type="repeat" description="WD" evidence="7">
    <location>
        <begin position="756"/>
        <end position="790"/>
    </location>
</feature>
<organism evidence="10">
    <name type="scientific">Quercus suber</name>
    <name type="common">Cork oak</name>
    <dbReference type="NCBI Taxonomy" id="58331"/>
    <lineage>
        <taxon>Eukaryota</taxon>
        <taxon>Viridiplantae</taxon>
        <taxon>Streptophyta</taxon>
        <taxon>Embryophyta</taxon>
        <taxon>Tracheophyta</taxon>
        <taxon>Spermatophyta</taxon>
        <taxon>Magnoliopsida</taxon>
        <taxon>eudicotyledons</taxon>
        <taxon>Gunneridae</taxon>
        <taxon>Pentapetalae</taxon>
        <taxon>rosids</taxon>
        <taxon>fabids</taxon>
        <taxon>Fagales</taxon>
        <taxon>Fagaceae</taxon>
        <taxon>Quercus</taxon>
    </lineage>
</organism>
<reference evidence="10" key="1">
    <citation type="submission" date="2017-12" db="EMBL/GenBank/DDBJ databases">
        <authorList>
            <person name="Barbosa P."/>
            <person name="Usie A."/>
            <person name="Ramos A.M."/>
        </authorList>
    </citation>
    <scope>NUCLEOTIDE SEQUENCE</scope>
    <source>
        <strain evidence="10">HL8</strain>
        <tissue evidence="10">Leaves</tissue>
    </source>
</reference>
<keyword evidence="5" id="KW-0862">Zinc</keyword>
<dbReference type="CDD" id="cd16587">
    <property type="entry name" value="RING-HC_TRIM32_C-VII"/>
    <property type="match status" value="2"/>
</dbReference>
<evidence type="ECO:0000256" key="5">
    <source>
        <dbReference type="ARBA" id="ARBA00022833"/>
    </source>
</evidence>
<reference evidence="10" key="2">
    <citation type="journal article" date="2018" name="Sci. Data">
        <title>The draft genome sequence of cork oak.</title>
        <authorList>
            <person name="Ramos A.M."/>
            <person name="Usie A."/>
            <person name="Barbosa P."/>
            <person name="Barros P.M."/>
            <person name="Capote T."/>
            <person name="Chaves I."/>
            <person name="Simoes F."/>
            <person name="Abreu I."/>
            <person name="Carrasquinho I."/>
            <person name="Faro C."/>
            <person name="Guimaraes J.B."/>
            <person name="Mendonca D."/>
            <person name="Nobrega F."/>
            <person name="Rodrigues L."/>
            <person name="Saibo N.J.M."/>
            <person name="Varela M.C."/>
            <person name="Egas C."/>
            <person name="Matos J."/>
            <person name="Miguel C.M."/>
            <person name="Oliveira M.M."/>
            <person name="Ricardo C.P."/>
            <person name="Goncalves S."/>
        </authorList>
    </citation>
    <scope>NUCLEOTIDE SEQUENCE [LARGE SCALE GENOMIC DNA]</scope>
    <source>
        <strain evidence="10">HL8</strain>
    </source>
</reference>
<gene>
    <name evidence="10" type="primary">mhkB</name>
    <name evidence="10" type="ORF">CFP56_000311</name>
</gene>
<dbReference type="InterPro" id="IPR044715">
    <property type="entry name" value="WDR86-like"/>
</dbReference>
<dbReference type="InterPro" id="IPR020472">
    <property type="entry name" value="WD40_PAC1"/>
</dbReference>
<dbReference type="Gene3D" id="3.30.40.10">
    <property type="entry name" value="Zinc/RING finger domain, C3HC4 (zinc finger)"/>
    <property type="match status" value="2"/>
</dbReference>
<comment type="caution">
    <text evidence="10">The sequence shown here is derived from an EMBL/GenBank/DDBJ whole genome shotgun (WGS) entry which is preliminary data.</text>
</comment>
<dbReference type="PROSITE" id="PS50089">
    <property type="entry name" value="ZF_RING_2"/>
    <property type="match status" value="2"/>
</dbReference>
<dbReference type="Gene3D" id="2.130.10.10">
    <property type="entry name" value="YVTN repeat-like/Quinoprotein amine dehydrogenase"/>
    <property type="match status" value="2"/>
</dbReference>
<evidence type="ECO:0000256" key="7">
    <source>
        <dbReference type="PROSITE-ProRule" id="PRU00221"/>
    </source>
</evidence>
<dbReference type="Pfam" id="PF00400">
    <property type="entry name" value="WD40"/>
    <property type="match status" value="3"/>
</dbReference>
<evidence type="ECO:0000259" key="9">
    <source>
        <dbReference type="PROSITE" id="PS50089"/>
    </source>
</evidence>
<dbReference type="SUPFAM" id="SSF50978">
    <property type="entry name" value="WD40 repeat-like"/>
    <property type="match status" value="1"/>
</dbReference>
<keyword evidence="4 6" id="KW-0863">Zinc-finger</keyword>
<keyword evidence="10" id="KW-0418">Kinase</keyword>
<proteinExistence type="predicted"/>
<reference evidence="10" key="3">
    <citation type="submission" date="2023-07" db="EMBL/GenBank/DDBJ databases">
        <title>An improved reference 1 genome and first organelle genomes of Quercus suber.</title>
        <authorList>
            <consortium name="Genosuber Consortium"/>
            <person name="Usie A."/>
            <person name="Serra O."/>
            <person name="Barros P."/>
        </authorList>
    </citation>
    <scope>NUCLEOTIDE SEQUENCE</scope>
    <source>
        <strain evidence="10">HL8</strain>
        <tissue evidence="10">Leaves</tissue>
    </source>
</reference>
<dbReference type="SMART" id="SM00220">
    <property type="entry name" value="S_TKc"/>
    <property type="match status" value="1"/>
</dbReference>
<dbReference type="Gene3D" id="1.10.510.10">
    <property type="entry name" value="Transferase(Phosphotransferase) domain 1"/>
    <property type="match status" value="1"/>
</dbReference>
<dbReference type="InterPro" id="IPR015943">
    <property type="entry name" value="WD40/YVTN_repeat-like_dom_sf"/>
</dbReference>
<dbReference type="EMBL" id="PKMF04000001">
    <property type="protein sequence ID" value="KAK7861568.1"/>
    <property type="molecule type" value="Genomic_DNA"/>
</dbReference>
<dbReference type="PANTHER" id="PTHR44489:SF11">
    <property type="entry name" value="WD REPEAT DOMAIN 86"/>
    <property type="match status" value="1"/>
</dbReference>
<feature type="domain" description="Protein kinase" evidence="8">
    <location>
        <begin position="313"/>
        <end position="643"/>
    </location>
</feature>
<dbReference type="GO" id="GO:0008270">
    <property type="term" value="F:zinc ion binding"/>
    <property type="evidence" value="ECO:0007669"/>
    <property type="project" value="UniProtKB-KW"/>
</dbReference>
<feature type="repeat" description="WD" evidence="7">
    <location>
        <begin position="846"/>
        <end position="885"/>
    </location>
</feature>
<dbReference type="PRINTS" id="PR00320">
    <property type="entry name" value="GPROTEINBRPT"/>
</dbReference>
<accession>A0AAW0MJW4</accession>
<dbReference type="GO" id="GO:0004672">
    <property type="term" value="F:protein kinase activity"/>
    <property type="evidence" value="ECO:0007669"/>
    <property type="project" value="InterPro"/>
</dbReference>
<dbReference type="InterPro" id="IPR001841">
    <property type="entry name" value="Znf_RING"/>
</dbReference>
<keyword evidence="10" id="KW-0808">Transferase</keyword>
<dbReference type="SMART" id="SM00320">
    <property type="entry name" value="WD40"/>
    <property type="match status" value="6"/>
</dbReference>
<sequence length="1022" mass="114003">MEIESPECPVCLQNYDGDTVIPRVLACGHTACEACLLNLPQRYSHTIRCPECNQLVNYPSQGPTALPKNIDLLRLSGNSHKPDKTPPNYDPCNSQSHHFLPQFWSHEFFSLWKQWVLPNDAVLIEGEGEEAEMIRVGLYENQRVSVLRLVSLHADDDSSVFRYSYVVKVMNCLSGMREEEREELGLKQSFKHYIGIIESPECPVCLQNYDGDTVIPRVLACGHTACEACLLNLPQRYSHTIRCPECNQLVNYPSQGPTALPKNIDLLRLSGNSHKPDKTPPNYDPCHSQSHHFLPQFWSHEFFSLWKQWVLPNDAVLIEGEGEEAEMIRVGLYENQRVSVLRLVSLHADDDSSVFRYSYVVKVMNCLSGMREEEREELGLILRAQKKFVCKVFGLWGDLEGGFLSLVCERQNGSLLEKFGDLGDRFFGEDEEGLSKDGISGFAMIGAGICEAVIALHFEGLVIGCLDLSCFSFDDFGRVCVDLSAVLVAGRKLRKNVVEAVSGKLRIDDNEMGVIFSGLLKNEAFLSPQLLLELLQKQGIAVECGSSRCSVDCSSDVWSLACVLMRLIIGKTFTEETLEICAEKGSDYSTLNTGWVEKVRSLLETNLGSEYASLSQILCKCLNFDQGSRPLATDMWRCIRELLIKPKFDITGGFEQEIKENNTYHCLIFGKLCQLPTESAEIQEEDGGADFDQVDKRVDKSFVEGLSEGVIKCKDLQGHLDCITELAVGGGFLFSSSFDKTVQVWSLQDFSHVHTFRGHEHRVTALVYVDEEQLCISGDNSGGIFVWAIRVPFGQDPIKKWYEEKDWRYSGIHALTISGNGYLYTGSGDKSIKAWSLKDGALYCTMNGHKSVVSTLAVCDGVLYSGSWDGTIRLWSLNDHSALAVLGEDMPGNVTSVLSLTADGDMLIASFENGCIKVWRNDVLMKSVKLHQGAIFTTGMEGKWLFTGGWDKILKVQELLDDEFQIDITPTGSIPCGSVITALLCWQGKLIVGYADRSIKYFGSPRSSLLVELCDVKVMLNL</sequence>
<evidence type="ECO:0000256" key="3">
    <source>
        <dbReference type="ARBA" id="ARBA00022737"/>
    </source>
</evidence>
<dbReference type="SUPFAM" id="SSF57850">
    <property type="entry name" value="RING/U-box"/>
    <property type="match status" value="2"/>
</dbReference>
<evidence type="ECO:0000256" key="2">
    <source>
        <dbReference type="ARBA" id="ARBA00022723"/>
    </source>
</evidence>
<dbReference type="InterPro" id="IPR011009">
    <property type="entry name" value="Kinase-like_dom_sf"/>
</dbReference>
<dbReference type="InterPro" id="IPR000719">
    <property type="entry name" value="Prot_kinase_dom"/>
</dbReference>
<dbReference type="PROSITE" id="PS50082">
    <property type="entry name" value="WD_REPEATS_2"/>
    <property type="match status" value="3"/>
</dbReference>
<keyword evidence="2" id="KW-0479">Metal-binding</keyword>
<dbReference type="InterPro" id="IPR027370">
    <property type="entry name" value="Znf-RING_euk"/>
</dbReference>
<evidence type="ECO:0000256" key="4">
    <source>
        <dbReference type="ARBA" id="ARBA00022771"/>
    </source>
</evidence>
<evidence type="ECO:0000259" key="8">
    <source>
        <dbReference type="PROSITE" id="PS50011"/>
    </source>
</evidence>
<dbReference type="AlphaFoldDB" id="A0AAW0MJW4"/>
<dbReference type="InterPro" id="IPR001680">
    <property type="entry name" value="WD40_rpt"/>
</dbReference>
<feature type="domain" description="RING-type" evidence="9">
    <location>
        <begin position="8"/>
        <end position="53"/>
    </location>
</feature>
<feature type="domain" description="RING-type" evidence="9">
    <location>
        <begin position="202"/>
        <end position="247"/>
    </location>
</feature>